<reference evidence="2" key="2">
    <citation type="submission" date="2018-05" db="EMBL/GenBank/DDBJ databases">
        <title>OmerRS3 (Oryza meridionalis Reference Sequence Version 3).</title>
        <authorList>
            <person name="Zhang J."/>
            <person name="Kudrna D."/>
            <person name="Lee S."/>
            <person name="Talag J."/>
            <person name="Welchert J."/>
            <person name="Wing R.A."/>
        </authorList>
    </citation>
    <scope>NUCLEOTIDE SEQUENCE [LARGE SCALE GENOMIC DNA]</scope>
    <source>
        <strain evidence="2">cv. OR44</strain>
    </source>
</reference>
<evidence type="ECO:0000256" key="1">
    <source>
        <dbReference type="SAM" id="MobiDB-lite"/>
    </source>
</evidence>
<name>A0A0E0DWW5_9ORYZ</name>
<sequence>MLTGRTPHATATSGVAAGIVLSSRAAGADRPQVCRGGSIWEWGHGSPARSRGGSPVLGSSSTVADAEPTTGSSRPDDGSGAGQSSASRHDAWRRCCSWRAKLFVRGATVAARWWPAPSDGSSPRSPSTPSSSTPPSSPVPPPSARSPTVPAPADADDDDQGGGSGQETGGGGNGSSGGGNGEDEAGGGDDSNGHGEEQDGDDSSDVQRRDVPRHESADGSEIHDEHHVDITGEEPPVSLFQGNHLLRLCAIEHQFPYSVPFRCFFCMENTILRLGDQHLEYTNMSLTIV</sequence>
<evidence type="ECO:0000313" key="3">
    <source>
        <dbReference type="Proteomes" id="UP000008021"/>
    </source>
</evidence>
<feature type="compositionally biased region" description="Low complexity" evidence="1">
    <location>
        <begin position="115"/>
        <end position="134"/>
    </location>
</feature>
<dbReference type="HOGENOM" id="CLU_964368_0_0_1"/>
<organism evidence="2">
    <name type="scientific">Oryza meridionalis</name>
    <dbReference type="NCBI Taxonomy" id="40149"/>
    <lineage>
        <taxon>Eukaryota</taxon>
        <taxon>Viridiplantae</taxon>
        <taxon>Streptophyta</taxon>
        <taxon>Embryophyta</taxon>
        <taxon>Tracheophyta</taxon>
        <taxon>Spermatophyta</taxon>
        <taxon>Magnoliopsida</taxon>
        <taxon>Liliopsida</taxon>
        <taxon>Poales</taxon>
        <taxon>Poaceae</taxon>
        <taxon>BOP clade</taxon>
        <taxon>Oryzoideae</taxon>
        <taxon>Oryzeae</taxon>
        <taxon>Oryzinae</taxon>
        <taxon>Oryza</taxon>
    </lineage>
</organism>
<keyword evidence="3" id="KW-1185">Reference proteome</keyword>
<accession>A0A0E0DWW5</accession>
<protein>
    <submittedName>
        <fullName evidence="2">Uncharacterized protein</fullName>
    </submittedName>
</protein>
<dbReference type="AlphaFoldDB" id="A0A0E0DWW5"/>
<reference evidence="2" key="1">
    <citation type="submission" date="2015-04" db="UniProtKB">
        <authorList>
            <consortium name="EnsemblPlants"/>
        </authorList>
    </citation>
    <scope>IDENTIFICATION</scope>
</reference>
<feature type="compositionally biased region" description="Basic and acidic residues" evidence="1">
    <location>
        <begin position="205"/>
        <end position="230"/>
    </location>
</feature>
<dbReference type="Gramene" id="OMERI06G03570.1">
    <property type="protein sequence ID" value="OMERI06G03570.1"/>
    <property type="gene ID" value="OMERI06G03570"/>
</dbReference>
<feature type="compositionally biased region" description="Polar residues" evidence="1">
    <location>
        <begin position="57"/>
        <end position="73"/>
    </location>
</feature>
<feature type="compositionally biased region" description="Pro residues" evidence="1">
    <location>
        <begin position="135"/>
        <end position="144"/>
    </location>
</feature>
<dbReference type="Proteomes" id="UP000008021">
    <property type="component" value="Chromosome 6"/>
</dbReference>
<evidence type="ECO:0000313" key="2">
    <source>
        <dbReference type="EnsemblPlants" id="OMERI06G03570.1"/>
    </source>
</evidence>
<feature type="region of interest" description="Disordered" evidence="1">
    <location>
        <begin position="113"/>
        <end position="234"/>
    </location>
</feature>
<feature type="region of interest" description="Disordered" evidence="1">
    <location>
        <begin position="41"/>
        <end position="90"/>
    </location>
</feature>
<dbReference type="EnsemblPlants" id="OMERI06G03570.1">
    <property type="protein sequence ID" value="OMERI06G03570.1"/>
    <property type="gene ID" value="OMERI06G03570"/>
</dbReference>
<proteinExistence type="predicted"/>
<feature type="compositionally biased region" description="Gly residues" evidence="1">
    <location>
        <begin position="161"/>
        <end position="180"/>
    </location>
</feature>